<dbReference type="AlphaFoldDB" id="A0A0D9VN70"/>
<dbReference type="PANTHER" id="PTHR35357:SF7">
    <property type="entry name" value="PECTINESTERASE INHIBITOR 12"/>
    <property type="match status" value="1"/>
</dbReference>
<proteinExistence type="inferred from homology"/>
<evidence type="ECO:0000256" key="4">
    <source>
        <dbReference type="SAM" id="SignalP"/>
    </source>
</evidence>
<dbReference type="HOGENOM" id="CLU_033761_2_1_1"/>
<dbReference type="Pfam" id="PF04043">
    <property type="entry name" value="PMEI"/>
    <property type="match status" value="1"/>
</dbReference>
<dbReference type="InterPro" id="IPR006501">
    <property type="entry name" value="Pectinesterase_inhib_dom"/>
</dbReference>
<comment type="similarity">
    <text evidence="3">Belongs to the PMEI family.</text>
</comment>
<reference evidence="6" key="3">
    <citation type="submission" date="2015-04" db="UniProtKB">
        <authorList>
            <consortium name="EnsemblPlants"/>
        </authorList>
    </citation>
    <scope>IDENTIFICATION</scope>
</reference>
<dbReference type="GO" id="GO:0048046">
    <property type="term" value="C:apoplast"/>
    <property type="evidence" value="ECO:0007669"/>
    <property type="project" value="EnsemblPlants"/>
</dbReference>
<dbReference type="InterPro" id="IPR035513">
    <property type="entry name" value="Invertase/methylesterase_inhib"/>
</dbReference>
<dbReference type="eggNOG" id="ENOG502R86Y">
    <property type="taxonomic scope" value="Eukaryota"/>
</dbReference>
<evidence type="ECO:0000313" key="7">
    <source>
        <dbReference type="Proteomes" id="UP000032180"/>
    </source>
</evidence>
<dbReference type="SMART" id="SM00856">
    <property type="entry name" value="PMEI"/>
    <property type="match status" value="1"/>
</dbReference>
<dbReference type="Gene3D" id="1.20.140.40">
    <property type="entry name" value="Invertase/pectin methylesterase inhibitor family protein"/>
    <property type="match status" value="1"/>
</dbReference>
<evidence type="ECO:0000256" key="2">
    <source>
        <dbReference type="ARBA" id="ARBA00023157"/>
    </source>
</evidence>
<feature type="domain" description="Pectinesterase inhibitor" evidence="5">
    <location>
        <begin position="19"/>
        <end position="173"/>
    </location>
</feature>
<evidence type="ECO:0000256" key="3">
    <source>
        <dbReference type="ARBA" id="ARBA00038471"/>
    </source>
</evidence>
<dbReference type="EnsemblPlants" id="LPERR03G00050.1">
    <property type="protein sequence ID" value="LPERR03G00050.1"/>
    <property type="gene ID" value="LPERR03G00050"/>
</dbReference>
<organism evidence="6 7">
    <name type="scientific">Leersia perrieri</name>
    <dbReference type="NCBI Taxonomy" id="77586"/>
    <lineage>
        <taxon>Eukaryota</taxon>
        <taxon>Viridiplantae</taxon>
        <taxon>Streptophyta</taxon>
        <taxon>Embryophyta</taxon>
        <taxon>Tracheophyta</taxon>
        <taxon>Spermatophyta</taxon>
        <taxon>Magnoliopsida</taxon>
        <taxon>Liliopsida</taxon>
        <taxon>Poales</taxon>
        <taxon>Poaceae</taxon>
        <taxon>BOP clade</taxon>
        <taxon>Oryzoideae</taxon>
        <taxon>Oryzeae</taxon>
        <taxon>Oryzinae</taxon>
        <taxon>Leersia</taxon>
    </lineage>
</organism>
<dbReference type="GO" id="GO:0005886">
    <property type="term" value="C:plasma membrane"/>
    <property type="evidence" value="ECO:0007669"/>
    <property type="project" value="EnsemblPlants"/>
</dbReference>
<dbReference type="PANTHER" id="PTHR35357">
    <property type="entry name" value="OS02G0537100 PROTEIN"/>
    <property type="match status" value="1"/>
</dbReference>
<feature type="signal peptide" evidence="4">
    <location>
        <begin position="1"/>
        <end position="21"/>
    </location>
</feature>
<evidence type="ECO:0000313" key="6">
    <source>
        <dbReference type="EnsemblPlants" id="LPERR03G00050.1"/>
    </source>
</evidence>
<keyword evidence="2" id="KW-1015">Disulfide bond</keyword>
<evidence type="ECO:0000259" key="5">
    <source>
        <dbReference type="SMART" id="SM00856"/>
    </source>
</evidence>
<keyword evidence="7" id="KW-1185">Reference proteome</keyword>
<dbReference type="GO" id="GO:0046910">
    <property type="term" value="F:pectinesterase inhibitor activity"/>
    <property type="evidence" value="ECO:0007669"/>
    <property type="project" value="EnsemblPlants"/>
</dbReference>
<protein>
    <recommendedName>
        <fullName evidence="5">Pectinesterase inhibitor domain-containing protein</fullName>
    </recommendedName>
</protein>
<reference evidence="7" key="2">
    <citation type="submission" date="2013-12" db="EMBL/GenBank/DDBJ databases">
        <authorList>
            <person name="Yu Y."/>
            <person name="Lee S."/>
            <person name="de Baynast K."/>
            <person name="Wissotski M."/>
            <person name="Liu L."/>
            <person name="Talag J."/>
            <person name="Goicoechea J."/>
            <person name="Angelova A."/>
            <person name="Jetty R."/>
            <person name="Kudrna D."/>
            <person name="Golser W."/>
            <person name="Rivera L."/>
            <person name="Zhang J."/>
            <person name="Wing R."/>
        </authorList>
    </citation>
    <scope>NUCLEOTIDE SEQUENCE</scope>
</reference>
<name>A0A0D9VN70_9ORYZ</name>
<dbReference type="Proteomes" id="UP000032180">
    <property type="component" value="Chromosome 3"/>
</dbReference>
<evidence type="ECO:0000256" key="1">
    <source>
        <dbReference type="ARBA" id="ARBA00022729"/>
    </source>
</evidence>
<accession>A0A0D9VN70</accession>
<reference evidence="6 7" key="1">
    <citation type="submission" date="2012-08" db="EMBL/GenBank/DDBJ databases">
        <title>Oryza genome evolution.</title>
        <authorList>
            <person name="Wing R.A."/>
        </authorList>
    </citation>
    <scope>NUCLEOTIDE SEQUENCE</scope>
</reference>
<dbReference type="Gramene" id="LPERR03G00050.1">
    <property type="protein sequence ID" value="LPERR03G00050.1"/>
    <property type="gene ID" value="LPERR03G00050"/>
</dbReference>
<feature type="chain" id="PRO_5002348055" description="Pectinesterase inhibitor domain-containing protein" evidence="4">
    <location>
        <begin position="22"/>
        <end position="195"/>
    </location>
</feature>
<dbReference type="STRING" id="77586.A0A0D9VN70"/>
<sequence length="195" mass="20176">MKGVVVVVVMLSLSLSAVAEAAKVEKTCKAAAATDKRVNVRMCVSQLGHHRDSQKAEDAWGLAKVAALVGVNNADLAADDIKDLEAGRGIPATIKPALAECRKLYRGVGFAFAGAHDDINDRSYVAGEARLSEALSLTQLCNAAFAKVGVPLPQPLAQMTADSIQMAIIATAITCLVKETAATPPTTSSSSSSTP</sequence>
<dbReference type="SUPFAM" id="SSF101148">
    <property type="entry name" value="Plant invertase/pectin methylesterase inhibitor"/>
    <property type="match status" value="1"/>
</dbReference>
<keyword evidence="1 4" id="KW-0732">Signal</keyword>
<dbReference type="NCBIfam" id="TIGR01614">
    <property type="entry name" value="PME_inhib"/>
    <property type="match status" value="1"/>
</dbReference>